<evidence type="ECO:0000313" key="2">
    <source>
        <dbReference type="Proteomes" id="UP001054945"/>
    </source>
</evidence>
<keyword evidence="2" id="KW-1185">Reference proteome</keyword>
<name>A0AAV4MCJ6_CAEEX</name>
<comment type="caution">
    <text evidence="1">The sequence shown here is derived from an EMBL/GenBank/DDBJ whole genome shotgun (WGS) entry which is preliminary data.</text>
</comment>
<organism evidence="1 2">
    <name type="scientific">Caerostris extrusa</name>
    <name type="common">Bark spider</name>
    <name type="synonym">Caerostris bankana</name>
    <dbReference type="NCBI Taxonomy" id="172846"/>
    <lineage>
        <taxon>Eukaryota</taxon>
        <taxon>Metazoa</taxon>
        <taxon>Ecdysozoa</taxon>
        <taxon>Arthropoda</taxon>
        <taxon>Chelicerata</taxon>
        <taxon>Arachnida</taxon>
        <taxon>Araneae</taxon>
        <taxon>Araneomorphae</taxon>
        <taxon>Entelegynae</taxon>
        <taxon>Araneoidea</taxon>
        <taxon>Araneidae</taxon>
        <taxon>Caerostris</taxon>
    </lineage>
</organism>
<dbReference type="EMBL" id="BPLR01019596">
    <property type="protein sequence ID" value="GIX69555.1"/>
    <property type="molecule type" value="Genomic_DNA"/>
</dbReference>
<proteinExistence type="predicted"/>
<accession>A0AAV4MCJ6</accession>
<sequence>MDFHVSIIVKEEEEKKQTSDAEHHVPKKQVLDSEVLPVSSRNKAISTWRVINKGGGDSKLRHVIGFSKPDYGWSLSGY</sequence>
<gene>
    <name evidence="1" type="ORF">CEXT_182411</name>
</gene>
<protein>
    <submittedName>
        <fullName evidence="1">Uncharacterized protein</fullName>
    </submittedName>
</protein>
<evidence type="ECO:0000313" key="1">
    <source>
        <dbReference type="EMBL" id="GIX69555.1"/>
    </source>
</evidence>
<dbReference type="Proteomes" id="UP001054945">
    <property type="component" value="Unassembled WGS sequence"/>
</dbReference>
<dbReference type="AlphaFoldDB" id="A0AAV4MCJ6"/>
<reference evidence="1 2" key="1">
    <citation type="submission" date="2021-06" db="EMBL/GenBank/DDBJ databases">
        <title>Caerostris extrusa draft genome.</title>
        <authorList>
            <person name="Kono N."/>
            <person name="Arakawa K."/>
        </authorList>
    </citation>
    <scope>NUCLEOTIDE SEQUENCE [LARGE SCALE GENOMIC DNA]</scope>
</reference>